<feature type="compositionally biased region" description="Polar residues" evidence="1">
    <location>
        <begin position="14"/>
        <end position="34"/>
    </location>
</feature>
<dbReference type="EMBL" id="BGZK01002676">
    <property type="protein sequence ID" value="GBP95756.1"/>
    <property type="molecule type" value="Genomic_DNA"/>
</dbReference>
<organism evidence="2 3">
    <name type="scientific">Eumeta variegata</name>
    <name type="common">Bagworm moth</name>
    <name type="synonym">Eumeta japonica</name>
    <dbReference type="NCBI Taxonomy" id="151549"/>
    <lineage>
        <taxon>Eukaryota</taxon>
        <taxon>Metazoa</taxon>
        <taxon>Ecdysozoa</taxon>
        <taxon>Arthropoda</taxon>
        <taxon>Hexapoda</taxon>
        <taxon>Insecta</taxon>
        <taxon>Pterygota</taxon>
        <taxon>Neoptera</taxon>
        <taxon>Endopterygota</taxon>
        <taxon>Lepidoptera</taxon>
        <taxon>Glossata</taxon>
        <taxon>Ditrysia</taxon>
        <taxon>Tineoidea</taxon>
        <taxon>Psychidae</taxon>
        <taxon>Oiketicinae</taxon>
        <taxon>Eumeta</taxon>
    </lineage>
</organism>
<evidence type="ECO:0000313" key="3">
    <source>
        <dbReference type="Proteomes" id="UP000299102"/>
    </source>
</evidence>
<name>A0A4C2A501_EUMVA</name>
<keyword evidence="3" id="KW-1185">Reference proteome</keyword>
<dbReference type="AlphaFoldDB" id="A0A4C2A501"/>
<proteinExistence type="predicted"/>
<reference evidence="2 3" key="1">
    <citation type="journal article" date="2019" name="Commun. Biol.">
        <title>The bagworm genome reveals a unique fibroin gene that provides high tensile strength.</title>
        <authorList>
            <person name="Kono N."/>
            <person name="Nakamura H."/>
            <person name="Ohtoshi R."/>
            <person name="Tomita M."/>
            <person name="Numata K."/>
            <person name="Arakawa K."/>
        </authorList>
    </citation>
    <scope>NUCLEOTIDE SEQUENCE [LARGE SCALE GENOMIC DNA]</scope>
</reference>
<dbReference type="Proteomes" id="UP000299102">
    <property type="component" value="Unassembled WGS sequence"/>
</dbReference>
<accession>A0A4C2A501</accession>
<feature type="region of interest" description="Disordered" evidence="1">
    <location>
        <begin position="1"/>
        <end position="80"/>
    </location>
</feature>
<protein>
    <submittedName>
        <fullName evidence="2">Uncharacterized protein</fullName>
    </submittedName>
</protein>
<comment type="caution">
    <text evidence="2">The sequence shown here is derived from an EMBL/GenBank/DDBJ whole genome shotgun (WGS) entry which is preliminary data.</text>
</comment>
<feature type="compositionally biased region" description="Polar residues" evidence="1">
    <location>
        <begin position="56"/>
        <end position="70"/>
    </location>
</feature>
<evidence type="ECO:0000313" key="2">
    <source>
        <dbReference type="EMBL" id="GBP95756.1"/>
    </source>
</evidence>
<evidence type="ECO:0000256" key="1">
    <source>
        <dbReference type="SAM" id="MobiDB-lite"/>
    </source>
</evidence>
<gene>
    <name evidence="2" type="ORF">EVAR_92030_1</name>
</gene>
<sequence length="80" mass="8700">MEVDIAAPRRSPGGANTPTNYKTPDPRPTQTHLQMVSRAVRTPIFKEGSGGKSSPLPESNWNNSSPTSRVPLSCLIKVKR</sequence>